<feature type="compositionally biased region" description="Low complexity" evidence="2">
    <location>
        <begin position="1"/>
        <end position="21"/>
    </location>
</feature>
<dbReference type="HOGENOM" id="CLU_2369019_0_0_4"/>
<dbReference type="KEGG" id="hse:Hsero_3215"/>
<dbReference type="AlphaFoldDB" id="D8J1C8"/>
<dbReference type="EMBL" id="CP002039">
    <property type="protein sequence ID" value="ADJ64697.1"/>
    <property type="molecule type" value="Genomic_DNA"/>
</dbReference>
<keyword evidence="4" id="KW-1185">Reference proteome</keyword>
<reference evidence="3 4" key="1">
    <citation type="submission" date="2010-04" db="EMBL/GenBank/DDBJ databases">
        <title>The genome of Herbaspirillum seropedicae SmR1, an endophytic, nitrogen-fixing, plant-growth promoting beta-Proteobacteria.</title>
        <authorList>
            <person name="Pedrosa F.O."/>
            <person name="Monteiro R.A."/>
            <person name="Wassem R."/>
            <person name="Cruz L.M."/>
            <person name="Ayub R.A."/>
            <person name="Colauto N.B."/>
            <person name="Fernandez M.A."/>
            <person name="Fungaro M.H.P."/>
            <person name="Grisard E.C."/>
            <person name="Hungria M."/>
            <person name="Madeira H.M.F."/>
            <person name="Nodari R.O."/>
            <person name="Osaku C.A."/>
            <person name="Petzl-Erler M.L."/>
            <person name="Terenzi H."/>
            <person name="Vieira L.G.E."/>
            <person name="Almeida M.I.M."/>
            <person name="Alves L.R."/>
            <person name="Arantes O.M.N."/>
            <person name="Balsanelli E."/>
            <person name="Barcellos F.G."/>
            <person name="Baura V.A."/>
            <person name="Binde D.R."/>
            <person name="Campo R.J."/>
            <person name="Chubatsu L.S."/>
            <person name="Chueire L.M.O."/>
            <person name="Ciferri R.R."/>
            <person name="Correa L.C."/>
            <person name="da Conceicao Silva J.L."/>
            <person name="Dabul A.N.G."/>
            <person name="Dambros B.P."/>
            <person name="Faoro H."/>
            <person name="Favetti A."/>
            <person name="Friedermann G."/>
            <person name="Furlaneto M.C."/>
            <person name="Gasques L.S."/>
            <person name="Gimenes C.C.T."/>
            <person name="Gioppo N.M.R."/>
            <person name="Glienke-Blanco C."/>
            <person name="Godoy L.P."/>
            <person name="Guerra M.P."/>
            <person name="Karp S."/>
            <person name="Kava-Cordeiro V."/>
            <person name="Margarido V.P."/>
            <person name="Mathioni S.M."/>
            <person name="Menck-Soares M.A."/>
            <person name="Murace N.K."/>
            <person name="Nicolas M.F."/>
            <person name="Oliveira C.E.C."/>
            <person name="Pagnan N.A.B."/>
            <person name="Pamphile J.A."/>
            <person name="Patussi E.V."/>
            <person name="Pereira L.F.P."/>
            <person name="Pereira-Ferrari L."/>
            <person name="Pinto F.G.S."/>
            <person name="Precoma C."/>
            <person name="Prioli A.J."/>
            <person name="Prioli S.M.A.P."/>
            <person name="Raittz R.T."/>
            <person name="Ramos H.J.O."/>
            <person name="Ribeiro E.M.S.F."/>
            <person name="Rigo L.U."/>
            <person name="Rocha C.L.M.S.C."/>
            <person name="Rocha S.N."/>
            <person name="Santos K."/>
            <person name="Satori D."/>
            <person name="Silva A.G."/>
            <person name="Simao R.C.G."/>
            <person name="Soares M.A.M."/>
            <person name="Souza E.M."/>
            <person name="Steffens M.B.R."/>
            <person name="Steindel M."/>
            <person name="Tadra-Sfeir M.Z."/>
            <person name="Takahashi E.K."/>
            <person name="Torres R.A."/>
            <person name="Valle J.S."/>
            <person name="Vernal J.I."/>
            <person name="Vilas-Boas L.A."/>
            <person name="Watanabe M.A.E."/>
            <person name="Weiss V.A."/>
            <person name="Yates M.A."/>
            <person name="Souza E.M."/>
        </authorList>
    </citation>
    <scope>NUCLEOTIDE SEQUENCE [LARGE SCALE GENOMIC DNA]</scope>
    <source>
        <strain evidence="3 4">SmR1</strain>
    </source>
</reference>
<evidence type="ECO:0000256" key="1">
    <source>
        <dbReference type="SAM" id="Coils"/>
    </source>
</evidence>
<evidence type="ECO:0000313" key="4">
    <source>
        <dbReference type="Proteomes" id="UP000000329"/>
    </source>
</evidence>
<keyword evidence="1" id="KW-0175">Coiled coil</keyword>
<gene>
    <name evidence="3" type="ordered locus">Hsero_3215</name>
</gene>
<name>D8J1C8_HERSS</name>
<evidence type="ECO:0000256" key="2">
    <source>
        <dbReference type="SAM" id="MobiDB-lite"/>
    </source>
</evidence>
<protein>
    <submittedName>
        <fullName evidence="3">Uncharacterized protein</fullName>
    </submittedName>
</protein>
<accession>D8J1C8</accession>
<evidence type="ECO:0000313" key="3">
    <source>
        <dbReference type="EMBL" id="ADJ64697.1"/>
    </source>
</evidence>
<feature type="coiled-coil region" evidence="1">
    <location>
        <begin position="23"/>
        <end position="57"/>
    </location>
</feature>
<feature type="region of interest" description="Disordered" evidence="2">
    <location>
        <begin position="1"/>
        <end position="23"/>
    </location>
</feature>
<sequence>MPMSEQDQQQQQAQEQSPQDPWIERAEELKSQMEVLLVAQLEEYELMTSKLEQWKQNPGNSWLTEEDYRPWQEALKKLEAAQREFDSHISSRVKK</sequence>
<organism evidence="3 4">
    <name type="scientific">Herbaspirillum seropedicae (strain SmR1)</name>
    <dbReference type="NCBI Taxonomy" id="757424"/>
    <lineage>
        <taxon>Bacteria</taxon>
        <taxon>Pseudomonadati</taxon>
        <taxon>Pseudomonadota</taxon>
        <taxon>Betaproteobacteria</taxon>
        <taxon>Burkholderiales</taxon>
        <taxon>Oxalobacteraceae</taxon>
        <taxon>Herbaspirillum</taxon>
    </lineage>
</organism>
<dbReference type="Proteomes" id="UP000000329">
    <property type="component" value="Chromosome"/>
</dbReference>
<proteinExistence type="predicted"/>